<evidence type="ECO:0000259" key="2">
    <source>
        <dbReference type="Pfam" id="PF24419"/>
    </source>
</evidence>
<dbReference type="AlphaFoldDB" id="A0ABC9XMG9"/>
<keyword evidence="4" id="KW-1185">Reference proteome</keyword>
<accession>A0ABC9XMG9</accession>
<dbReference type="EMBL" id="BAAFJT010000021">
    <property type="protein sequence ID" value="GAB0198898.1"/>
    <property type="molecule type" value="Genomic_DNA"/>
</dbReference>
<gene>
    <name evidence="3" type="ORF">GRJ2_002355200</name>
</gene>
<proteinExistence type="predicted"/>
<evidence type="ECO:0000313" key="4">
    <source>
        <dbReference type="Proteomes" id="UP001623348"/>
    </source>
</evidence>
<sequence length="101" mass="10571">MVPPAEAGLTAVEAGEGAAVLLLAPRQTLTFTGKCRLRCLYGAVRLLGFAVASHQPGLPVFSPATHCALTLEAQPADRPAAADLRQLRGPRRHAGTQRPPP</sequence>
<evidence type="ECO:0000256" key="1">
    <source>
        <dbReference type="SAM" id="MobiDB-lite"/>
    </source>
</evidence>
<organism evidence="3 4">
    <name type="scientific">Grus japonensis</name>
    <name type="common">Japanese crane</name>
    <name type="synonym">Red-crowned crane</name>
    <dbReference type="NCBI Taxonomy" id="30415"/>
    <lineage>
        <taxon>Eukaryota</taxon>
        <taxon>Metazoa</taxon>
        <taxon>Chordata</taxon>
        <taxon>Craniata</taxon>
        <taxon>Vertebrata</taxon>
        <taxon>Euteleostomi</taxon>
        <taxon>Archelosauria</taxon>
        <taxon>Archosauria</taxon>
        <taxon>Dinosauria</taxon>
        <taxon>Saurischia</taxon>
        <taxon>Theropoda</taxon>
        <taxon>Coelurosauria</taxon>
        <taxon>Aves</taxon>
        <taxon>Neognathae</taxon>
        <taxon>Neoaves</taxon>
        <taxon>Gruiformes</taxon>
        <taxon>Gruidae</taxon>
        <taxon>Grus</taxon>
    </lineage>
</organism>
<name>A0ABC9XMG9_GRUJA</name>
<feature type="domain" description="NOL9 N-terminal" evidence="2">
    <location>
        <begin position="17"/>
        <end position="80"/>
    </location>
</feature>
<comment type="caution">
    <text evidence="3">The sequence shown here is derived from an EMBL/GenBank/DDBJ whole genome shotgun (WGS) entry which is preliminary data.</text>
</comment>
<dbReference type="InterPro" id="IPR057573">
    <property type="entry name" value="NOL9_N"/>
</dbReference>
<dbReference type="Proteomes" id="UP001623348">
    <property type="component" value="Unassembled WGS sequence"/>
</dbReference>
<dbReference type="Pfam" id="PF24419">
    <property type="entry name" value="Cupin_NOL9"/>
    <property type="match status" value="1"/>
</dbReference>
<protein>
    <submittedName>
        <fullName evidence="3">Polynucleotide 5'-hydroxyl-kinase NOL9</fullName>
    </submittedName>
</protein>
<evidence type="ECO:0000313" key="3">
    <source>
        <dbReference type="EMBL" id="GAB0198898.1"/>
    </source>
</evidence>
<feature type="region of interest" description="Disordered" evidence="1">
    <location>
        <begin position="78"/>
        <end position="101"/>
    </location>
</feature>
<reference evidence="3 4" key="1">
    <citation type="submission" date="2024-06" db="EMBL/GenBank/DDBJ databases">
        <title>The draft genome of Grus japonensis, version 3.</title>
        <authorList>
            <person name="Nabeshima K."/>
            <person name="Suzuki S."/>
            <person name="Onuma M."/>
        </authorList>
    </citation>
    <scope>NUCLEOTIDE SEQUENCE [LARGE SCALE GENOMIC DNA]</scope>
    <source>
        <strain evidence="3 4">451A</strain>
    </source>
</reference>